<dbReference type="Proteomes" id="UP000184474">
    <property type="component" value="Unassembled WGS sequence"/>
</dbReference>
<reference evidence="6" key="1">
    <citation type="submission" date="2016-11" db="EMBL/GenBank/DDBJ databases">
        <authorList>
            <person name="Varghese N."/>
            <person name="Submissions S."/>
        </authorList>
    </citation>
    <scope>NUCLEOTIDE SEQUENCE [LARGE SCALE GENOMIC DNA]</scope>
    <source>
        <strain evidence="6">DSM 26134</strain>
    </source>
</reference>
<evidence type="ECO:0000259" key="2">
    <source>
        <dbReference type="Pfam" id="PF18040"/>
    </source>
</evidence>
<feature type="signal peptide" evidence="1">
    <location>
        <begin position="1"/>
        <end position="21"/>
    </location>
</feature>
<feature type="domain" description="Beta-porphyranase A C-terminal" evidence="2">
    <location>
        <begin position="540"/>
        <end position="634"/>
    </location>
</feature>
<dbReference type="InterPro" id="IPR041224">
    <property type="entry name" value="BPA_C"/>
</dbReference>
<evidence type="ECO:0000259" key="4">
    <source>
        <dbReference type="Pfam" id="PF18962"/>
    </source>
</evidence>
<proteinExistence type="predicted"/>
<dbReference type="Gene3D" id="3.20.20.80">
    <property type="entry name" value="Glycosidases"/>
    <property type="match status" value="1"/>
</dbReference>
<feature type="domain" description="Porphyranase beta-sandwich" evidence="3">
    <location>
        <begin position="428"/>
        <end position="531"/>
    </location>
</feature>
<dbReference type="Pfam" id="PF18206">
    <property type="entry name" value="Porphyrn_cat_1"/>
    <property type="match status" value="1"/>
</dbReference>
<evidence type="ECO:0000259" key="3">
    <source>
        <dbReference type="Pfam" id="PF18206"/>
    </source>
</evidence>
<keyword evidence="1" id="KW-0732">Signal</keyword>
<dbReference type="CDD" id="cd21510">
    <property type="entry name" value="agarase_cat"/>
    <property type="match status" value="1"/>
</dbReference>
<protein>
    <submittedName>
        <fullName evidence="5">Agarase</fullName>
    </submittedName>
</protein>
<dbReference type="AlphaFoldDB" id="A0A1M6UJX9"/>
<dbReference type="InterPro" id="IPR017853">
    <property type="entry name" value="GH"/>
</dbReference>
<dbReference type="InterPro" id="IPR040527">
    <property type="entry name" value="Beta-sand_Porphyrn"/>
</dbReference>
<dbReference type="SUPFAM" id="SSF51445">
    <property type="entry name" value="(Trans)glycosidases"/>
    <property type="match status" value="1"/>
</dbReference>
<sequence>MGLKYLHIACGMLCLAIGAKAQVRVDINLDLKHQVGQIDQFDRNKFVAIHANTTEREWDGDNFTTDLRNDFLNGYDVYLGRDTGGISWALNSNTDEDPARPGFADPAGIESYGTTVKNNYAAQTSWHPYEDRNDQILAAQLHPFWPDGQETNRGWAFSEADTEAEPFGTATGEYMGRYIRDSYGTGGTTGAKKPLYVEVINEPLWHLVDFGTDEPEKIFRFHNAVADQIRKYNDDVLIGGFCTAFPDHENRGFAQWNERWKLFMDMSGDKMDYWTIHLYDFPSINNGKQRYRKGSNMEATFDLMEQYSYMQFGEVKPFMISEYGAQMHDYFGAWSPYRDWLHLKSVNSMMMQFMERANIINKTLNFLPVKAEWGTNGVDDTYNHRLMRKADEPQAYTGEWVYSDMVKTYQLWSEVKGTRVDSYATSLDLLVDAYVDGKTAYVILNNLKFEAVQIELNALGLSTAVVEETDLKHLYLEGQVPVLEQSNQQGLPEAVSLESEATMILKLTLNEAPSIDQTSVETKYYATDYLQEIHANEPLTFTISGVQLGDHGEAMLRLGLGRAHGKSLVPTVLVNGFALDVPVDFRGDDQADRDSFFGVIEIPVPYQQLQNSNEVKVTFADEGGHLSSVAMQVYGFSREVDRSNPVLGLEDKIASTSLQMKVYPNPSFDSVRLEVAPDFVGGQWQIMTLSGQVAQEAKIDQEVMLVDASVLPSGVYLIRVSNQGEVLTRKLVLK</sequence>
<name>A0A1M6UJX9_REIAG</name>
<dbReference type="RefSeq" id="WP_084190609.1">
    <property type="nucleotide sequence ID" value="NZ_FRAA01000007.1"/>
</dbReference>
<dbReference type="Pfam" id="PF18962">
    <property type="entry name" value="Por_Secre_tail"/>
    <property type="match status" value="1"/>
</dbReference>
<feature type="domain" description="Secretion system C-terminal sorting" evidence="4">
    <location>
        <begin position="662"/>
        <end position="732"/>
    </location>
</feature>
<dbReference type="Pfam" id="PF18040">
    <property type="entry name" value="BPA_C"/>
    <property type="match status" value="1"/>
</dbReference>
<keyword evidence="6" id="KW-1185">Reference proteome</keyword>
<evidence type="ECO:0000313" key="5">
    <source>
        <dbReference type="EMBL" id="SHK69418.1"/>
    </source>
</evidence>
<dbReference type="Gene3D" id="2.60.120.1200">
    <property type="match status" value="1"/>
</dbReference>
<organism evidence="5 6">
    <name type="scientific">Reichenbachiella agariperforans</name>
    <dbReference type="NCBI Taxonomy" id="156994"/>
    <lineage>
        <taxon>Bacteria</taxon>
        <taxon>Pseudomonadati</taxon>
        <taxon>Bacteroidota</taxon>
        <taxon>Cytophagia</taxon>
        <taxon>Cytophagales</taxon>
        <taxon>Reichenbachiellaceae</taxon>
        <taxon>Reichenbachiella</taxon>
    </lineage>
</organism>
<evidence type="ECO:0000313" key="6">
    <source>
        <dbReference type="Proteomes" id="UP000184474"/>
    </source>
</evidence>
<evidence type="ECO:0000256" key="1">
    <source>
        <dbReference type="SAM" id="SignalP"/>
    </source>
</evidence>
<dbReference type="EMBL" id="FRAA01000007">
    <property type="protein sequence ID" value="SHK69418.1"/>
    <property type="molecule type" value="Genomic_DNA"/>
</dbReference>
<gene>
    <name evidence="5" type="ORF">SAMN04488028_107150</name>
</gene>
<feature type="chain" id="PRO_5012252085" evidence="1">
    <location>
        <begin position="22"/>
        <end position="734"/>
    </location>
</feature>
<accession>A0A1M6UJX9</accession>
<dbReference type="STRING" id="156994.SAMN04488028_107150"/>
<dbReference type="NCBIfam" id="TIGR04183">
    <property type="entry name" value="Por_Secre_tail"/>
    <property type="match status" value="1"/>
</dbReference>
<dbReference type="InterPro" id="IPR026444">
    <property type="entry name" value="Secre_tail"/>
</dbReference>